<evidence type="ECO:0000313" key="2">
    <source>
        <dbReference type="Proteomes" id="UP000653358"/>
    </source>
</evidence>
<dbReference type="RefSeq" id="WP_148603640.1">
    <property type="nucleotide sequence ID" value="NZ_RXYB01000010.1"/>
</dbReference>
<sequence>MIFIGNFDKINAEKYKVGTIHYMPFDKIDGMGETEEQMLTHGALLESLAEPEDNGKTSELFFNPLTKTTYYEYVDTPKTEAQIQAEKIANLMAENVQLKADQKATSDALAEFILGGTV</sequence>
<evidence type="ECO:0000313" key="1">
    <source>
        <dbReference type="EMBL" id="MBC3798012.1"/>
    </source>
</evidence>
<comment type="caution">
    <text evidence="1">The sequence shown here is derived from an EMBL/GenBank/DDBJ whole genome shotgun (WGS) entry which is preliminary data.</text>
</comment>
<keyword evidence="2" id="KW-1185">Reference proteome</keyword>
<proteinExistence type="predicted"/>
<name>A0ABR6WPG7_9FIRM</name>
<gene>
    <name evidence="1" type="ORF">GH807_13265</name>
</gene>
<reference evidence="1 2" key="1">
    <citation type="journal article" date="2020" name="mSystems">
        <title>Defining Genomic and Predicted Metabolic Features of the Acetobacterium Genus.</title>
        <authorList>
            <person name="Ross D.E."/>
            <person name="Marshall C.W."/>
            <person name="Gulliver D."/>
            <person name="May H.D."/>
            <person name="Norman R.S."/>
        </authorList>
    </citation>
    <scope>NUCLEOTIDE SEQUENCE [LARGE SCALE GENOMIC DNA]</scope>
    <source>
        <strain evidence="1 2">DSM 9173</strain>
    </source>
</reference>
<protein>
    <submittedName>
        <fullName evidence="1">Uncharacterized protein</fullName>
    </submittedName>
</protein>
<dbReference type="EMBL" id="WJBB01000019">
    <property type="protein sequence ID" value="MBC3798012.1"/>
    <property type="molecule type" value="Genomic_DNA"/>
</dbReference>
<dbReference type="Proteomes" id="UP000653358">
    <property type="component" value="Unassembled WGS sequence"/>
</dbReference>
<accession>A0ABR6WPG7</accession>
<organism evidence="1 2">
    <name type="scientific">Acetobacterium tundrae</name>
    <dbReference type="NCBI Taxonomy" id="132932"/>
    <lineage>
        <taxon>Bacteria</taxon>
        <taxon>Bacillati</taxon>
        <taxon>Bacillota</taxon>
        <taxon>Clostridia</taxon>
        <taxon>Eubacteriales</taxon>
        <taxon>Eubacteriaceae</taxon>
        <taxon>Acetobacterium</taxon>
    </lineage>
</organism>